<dbReference type="PANTHER" id="PTHR10366">
    <property type="entry name" value="NAD DEPENDENT EPIMERASE/DEHYDRATASE"/>
    <property type="match status" value="1"/>
</dbReference>
<dbReference type="PANTHER" id="PTHR10366:SF749">
    <property type="entry name" value="NAD DEPENDENT EPIMERASE_DEHYDRATASE FAMILY PROTEIN, EXPRESSED"/>
    <property type="match status" value="1"/>
</dbReference>
<evidence type="ECO:0000256" key="1">
    <source>
        <dbReference type="ARBA" id="ARBA00023002"/>
    </source>
</evidence>
<dbReference type="CDD" id="cd08958">
    <property type="entry name" value="FR_SDR_e"/>
    <property type="match status" value="1"/>
</dbReference>
<dbReference type="Pfam" id="PF13460">
    <property type="entry name" value="NAD_binding_10"/>
    <property type="match status" value="1"/>
</dbReference>
<dbReference type="EMBL" id="JADCNL010000007">
    <property type="protein sequence ID" value="KAG0472801.1"/>
    <property type="molecule type" value="Genomic_DNA"/>
</dbReference>
<dbReference type="Gene3D" id="3.40.50.720">
    <property type="entry name" value="NAD(P)-binding Rossmann-like Domain"/>
    <property type="match status" value="1"/>
</dbReference>
<dbReference type="InterPro" id="IPR036291">
    <property type="entry name" value="NAD(P)-bd_dom_sf"/>
</dbReference>
<comment type="caution">
    <text evidence="3">The sequence shown here is derived from an EMBL/GenBank/DDBJ whole genome shotgun (WGS) entry which is preliminary data.</text>
</comment>
<feature type="domain" description="NAD(P)-binding" evidence="2">
    <location>
        <begin position="18"/>
        <end position="132"/>
    </location>
</feature>
<name>A0A835QKV1_VANPL</name>
<accession>A0A835QKV1</accession>
<evidence type="ECO:0000313" key="3">
    <source>
        <dbReference type="EMBL" id="KAG0472801.1"/>
    </source>
</evidence>
<protein>
    <recommendedName>
        <fullName evidence="2">NAD(P)-binding domain-containing protein</fullName>
    </recommendedName>
</protein>
<gene>
    <name evidence="3" type="ORF">HPP92_014658</name>
</gene>
<dbReference type="InterPro" id="IPR050425">
    <property type="entry name" value="NAD(P)_dehydrat-like"/>
</dbReference>
<proteinExistence type="predicted"/>
<evidence type="ECO:0000313" key="4">
    <source>
        <dbReference type="Proteomes" id="UP000636800"/>
    </source>
</evidence>
<organism evidence="3 4">
    <name type="scientific">Vanilla planifolia</name>
    <name type="common">Vanilla</name>
    <dbReference type="NCBI Taxonomy" id="51239"/>
    <lineage>
        <taxon>Eukaryota</taxon>
        <taxon>Viridiplantae</taxon>
        <taxon>Streptophyta</taxon>
        <taxon>Embryophyta</taxon>
        <taxon>Tracheophyta</taxon>
        <taxon>Spermatophyta</taxon>
        <taxon>Magnoliopsida</taxon>
        <taxon>Liliopsida</taxon>
        <taxon>Asparagales</taxon>
        <taxon>Orchidaceae</taxon>
        <taxon>Vanilloideae</taxon>
        <taxon>Vanilleae</taxon>
        <taxon>Vanilla</taxon>
    </lineage>
</organism>
<sequence length="288" mass="32239">MAPAITRWEAKTVCVMDASSALGMALVDGLLHRGYTVHAAVFTRGEATKLRCSESRRVRWFRSDPLDYHSIADAVRGCSGVFYNFEHDHYDEFMVEVEVRAAHNVLEACAQIDTVERVVFTSSMTAVVWKEHRNMAEEVEERDWSDPNFCKRFKLWHGLAKTLSEKTAWALAMDRGVDMVAVNAGLLLAGPELLPSNPYLKGAPQMYQEGVLVTVELKFLVDAHISIFESTASYGRYLCFNQAVCSPEDAVKLAQLLSSSPQQPPTSEGLSVIQERVHTNKLNKLLLE</sequence>
<dbReference type="GO" id="GO:0016616">
    <property type="term" value="F:oxidoreductase activity, acting on the CH-OH group of donors, NAD or NADP as acceptor"/>
    <property type="evidence" value="ECO:0007669"/>
    <property type="project" value="TreeGrafter"/>
</dbReference>
<dbReference type="SUPFAM" id="SSF51735">
    <property type="entry name" value="NAD(P)-binding Rossmann-fold domains"/>
    <property type="match status" value="1"/>
</dbReference>
<dbReference type="Proteomes" id="UP000636800">
    <property type="component" value="Chromosome 7"/>
</dbReference>
<dbReference type="InterPro" id="IPR016040">
    <property type="entry name" value="NAD(P)-bd_dom"/>
</dbReference>
<evidence type="ECO:0000259" key="2">
    <source>
        <dbReference type="Pfam" id="PF13460"/>
    </source>
</evidence>
<reference evidence="3 4" key="1">
    <citation type="journal article" date="2020" name="Nat. Food">
        <title>A phased Vanilla planifolia genome enables genetic improvement of flavour and production.</title>
        <authorList>
            <person name="Hasing T."/>
            <person name="Tang H."/>
            <person name="Brym M."/>
            <person name="Khazi F."/>
            <person name="Huang T."/>
            <person name="Chambers A.H."/>
        </authorList>
    </citation>
    <scope>NUCLEOTIDE SEQUENCE [LARGE SCALE GENOMIC DNA]</scope>
    <source>
        <tissue evidence="3">Leaf</tissue>
    </source>
</reference>
<keyword evidence="4" id="KW-1185">Reference proteome</keyword>
<dbReference type="OrthoDB" id="9970435at2759"/>
<dbReference type="AlphaFoldDB" id="A0A835QKV1"/>
<keyword evidence="1" id="KW-0560">Oxidoreductase</keyword>